<feature type="region of interest" description="Disordered" evidence="1">
    <location>
        <begin position="214"/>
        <end position="234"/>
    </location>
</feature>
<keyword evidence="4" id="KW-1185">Reference proteome</keyword>
<feature type="region of interest" description="Disordered" evidence="1">
    <location>
        <begin position="2313"/>
        <end position="2333"/>
    </location>
</feature>
<protein>
    <recommendedName>
        <fullName evidence="2">PH domain-containing protein</fullName>
    </recommendedName>
</protein>
<feature type="domain" description="PH" evidence="2">
    <location>
        <begin position="10"/>
        <end position="113"/>
    </location>
</feature>
<reference evidence="3 4" key="1">
    <citation type="journal article" date="2024" name="Science">
        <title>Giant polyketide synthase enzymes in the biosynthesis of giant marine polyether toxins.</title>
        <authorList>
            <person name="Fallon T.R."/>
            <person name="Shende V.V."/>
            <person name="Wierzbicki I.H."/>
            <person name="Pendleton A.L."/>
            <person name="Watervoot N.F."/>
            <person name="Auber R.P."/>
            <person name="Gonzalez D.J."/>
            <person name="Wisecaver J.H."/>
            <person name="Moore B.S."/>
        </authorList>
    </citation>
    <scope>NUCLEOTIDE SEQUENCE [LARGE SCALE GENOMIC DNA]</scope>
    <source>
        <strain evidence="3 4">12B1</strain>
    </source>
</reference>
<feature type="region of interest" description="Disordered" evidence="1">
    <location>
        <begin position="2072"/>
        <end position="2119"/>
    </location>
</feature>
<dbReference type="SMART" id="SM00233">
    <property type="entry name" value="PH"/>
    <property type="match status" value="3"/>
</dbReference>
<feature type="region of interest" description="Disordered" evidence="1">
    <location>
        <begin position="291"/>
        <end position="337"/>
    </location>
</feature>
<dbReference type="Proteomes" id="UP001515480">
    <property type="component" value="Unassembled WGS sequence"/>
</dbReference>
<feature type="domain" description="PH" evidence="2">
    <location>
        <begin position="372"/>
        <end position="475"/>
    </location>
</feature>
<feature type="region of interest" description="Disordered" evidence="1">
    <location>
        <begin position="1917"/>
        <end position="1955"/>
    </location>
</feature>
<dbReference type="InterPro" id="IPR011993">
    <property type="entry name" value="PH-like_dom_sf"/>
</dbReference>
<evidence type="ECO:0000256" key="1">
    <source>
        <dbReference type="SAM" id="MobiDB-lite"/>
    </source>
</evidence>
<comment type="caution">
    <text evidence="3">The sequence shown here is derived from an EMBL/GenBank/DDBJ whole genome shotgun (WGS) entry which is preliminary data.</text>
</comment>
<feature type="region of interest" description="Disordered" evidence="1">
    <location>
        <begin position="1768"/>
        <end position="1817"/>
    </location>
</feature>
<organism evidence="3 4">
    <name type="scientific">Prymnesium parvum</name>
    <name type="common">Toxic golden alga</name>
    <dbReference type="NCBI Taxonomy" id="97485"/>
    <lineage>
        <taxon>Eukaryota</taxon>
        <taxon>Haptista</taxon>
        <taxon>Haptophyta</taxon>
        <taxon>Prymnesiophyceae</taxon>
        <taxon>Prymnesiales</taxon>
        <taxon>Prymnesiaceae</taxon>
        <taxon>Prymnesium</taxon>
    </lineage>
</organism>
<feature type="region of interest" description="Disordered" evidence="1">
    <location>
        <begin position="1974"/>
        <end position="2000"/>
    </location>
</feature>
<dbReference type="SUPFAM" id="SSF50729">
    <property type="entry name" value="PH domain-like"/>
    <property type="match status" value="3"/>
</dbReference>
<proteinExistence type="predicted"/>
<dbReference type="PROSITE" id="PS50003">
    <property type="entry name" value="PH_DOMAIN"/>
    <property type="match status" value="2"/>
</dbReference>
<evidence type="ECO:0000313" key="3">
    <source>
        <dbReference type="EMBL" id="KAL1530228.1"/>
    </source>
</evidence>
<feature type="region of interest" description="Disordered" evidence="1">
    <location>
        <begin position="1441"/>
        <end position="1465"/>
    </location>
</feature>
<name>A0AB34KAE7_PRYPA</name>
<feature type="region of interest" description="Disordered" evidence="1">
    <location>
        <begin position="1738"/>
        <end position="1757"/>
    </location>
</feature>
<feature type="region of interest" description="Disordered" evidence="1">
    <location>
        <begin position="1618"/>
        <end position="1727"/>
    </location>
</feature>
<dbReference type="EMBL" id="JBGBPQ010000001">
    <property type="protein sequence ID" value="KAL1530228.1"/>
    <property type="molecule type" value="Genomic_DNA"/>
</dbReference>
<accession>A0AB34KAE7</accession>
<evidence type="ECO:0000313" key="4">
    <source>
        <dbReference type="Proteomes" id="UP001515480"/>
    </source>
</evidence>
<dbReference type="InterPro" id="IPR001849">
    <property type="entry name" value="PH_domain"/>
</dbReference>
<feature type="region of interest" description="Disordered" evidence="1">
    <location>
        <begin position="2187"/>
        <end position="2284"/>
    </location>
</feature>
<gene>
    <name evidence="3" type="ORF">AB1Y20_001143</name>
</gene>
<dbReference type="Gene3D" id="2.30.29.30">
    <property type="entry name" value="Pleckstrin-homology domain (PH domain)/Phosphotyrosine-binding domain (PTB)"/>
    <property type="match status" value="2"/>
</dbReference>
<evidence type="ECO:0000259" key="2">
    <source>
        <dbReference type="PROSITE" id="PS50003"/>
    </source>
</evidence>
<sequence length="2380" mass="249268">MGKKVGATPASLRQGYLVKEPVHGHALSAAKRRFFLLTEHKIEWYDSSRSIGATPKGYLFLHDAAVFRRGLPGHESDRLSIVSGRDELVLRLGPGNMPDELDGWQTMIDRQIQKLSGPSRRLSSRTSEHLHRRASIEALDLAAEPEQQLAIFRETAPSIQSEGGRSDGGAEPAYLDVVCNRLVSAKLGSGKCNSPTNSLCSAAGGLHRLVASENSEPTGRSAVRSPAASEESVGSVRAYDRLRGRMGSLAWRSEVVGAAEVKAADLQGLDLAVPRSRTASLVPSAAARTVDGDARERSSTTACAVGGTDGTQSRRPAPSTRLDACPRRGASSKWGASSGLVSAKNARTNAEVAAAVATAAPVSAQSVFAHPHRLWEGYLVKEPLNSRPKGNIIASARRRFFVLTPDAIEWHESDEVGSVPKGYLLLRGAQVYRRGLHGEELALTSGGDELLMRLAADSPPDALDKWEAALRTQIKAITERDAPGRGVRRSSVEAGERISTRRLSAGVERRSRLSSGGGKRTEMVWASPPVSRHSCAAPLEDKSPADSGCLWQGYLIKDPLHGNLLSQARRRFFLLTPVAIEWFESQEDVSIAKGNLRLRGAQVYRRGLQGEKLVLTSGADELVMRKGVWNRPEELDEWEAAIRKQIDTIRRGSDTVTAEVETVRIASASAEAKAVVVDAGAPSRSAAGRGAVAVTPVVVSTSPDDRGTAGRGDQARIDVVQARVARSHRRMEERAQHQLARGSVGRVDFKKAAEMIDFSAQLQLTGVSEITGEEEASVEVGRGRKILSKVHGVGVRGGPAASCDGGGRMQFADFGLSATVEDGTEEAMPESQVRKAFRKVSVAQSGPCGDMARDPLWVGFGLELVGMSLNEEEEAALDTQSKAALRAAYDLLARSSEATLSLELQALLNAHMQGVALSACVGLGLELAGLQLSTAEESMLDLFSRSALSTARVLLAHADLGGTGLAVELEAAIDTQARRGGVPSSWLGFGLELAQMNLSEADQAALDPQSRAALDVGILLHERLLNGHRLTPDETGRVLGVPFLPGLDSQGTAWLEFGLELIGLELNDEEVAQLEWQSAAALRGARLLRASDEYRTAAAAAGVLRTSLQQLSPFSRSRSVTHEWLHWGKELYALGLGPEEEEGLDSQSKAALGLVRLLALRETETLLPDNTSAWVDLGLELSGLELSLEEEAVLDALSRAALAACRVLEVRWMDDETQRQRGIKTSAWIELGMQLVGMSGEAEMELDSRSKAALQASRIVQNRQRAFCAANGRRVSGVIPSRSAQPISMAPLLASHQLEDIEDREAPLDTTNPKARAKLKGRQTPMRLEMVGAAIYGEELDGTHETEAPLDARQRGVPRRVHAGVSEESGVPTRDAKVQGMLAVQMEALPTSESLEIEAPLDASVRRAPKFSSSNCGQWAMTEGLSNMVEKEAPLDASVRGAGKRLAHQHAEPSSTEPEPLDFGTEAGRSWLSFAAEIIDSIELTQEEEAVLDSHTRQALQKVRTQRAKSGSKSVRAVEGSISAKECLPDLPVKAISPQNDVAAEDVSNDQVLQHTSCHRYEAEAKSTPWLSFGMELAEMDLSAEEESVLEPQVRAALHVARAVRIHDMSMIDQNTMAGGQARRGAPRLVGGPGIGGDVLESEQEAVAGGQGRRGAPRLVGGPVGGGDVLESEQEAVAGGQARRGAPRLVGGLGGGDDVLKSEQEAVAGGQARRGAPRLVGGPVGGDDVLESEQEAVAGGQARRGAPRLVGGPVGGDDVLESEQEAVAGGQARRGAPRMVGGPVGGDDVLESEKEAVAGGQARRGAPRMVGGPVRGGDVLESEQEAVAGGQARRGAPRLVGGPGIGGDVLESEQEALAGGQARRGAPRLVGGFGIGGDVLESEQESEQEAVAGGQARRGAPRLVAGTVGVGDVLESEPEAVAGGQGRRGAPRLVDGPGVGPDLQESEQDAFAGGQARQGAAWLVGGPVGGGGVLESEEAAAGGQGRRGAPQLVGGLGGGGDVLESEQEALAERQGRRRAPRLVGRLLGGVGLLKSEQEAAAGGQALRGAPRLVGGPVGGGDVLKSEQEALAGRQARRGAPRLVGGPVAGSDELESEQEAVAGGQARRGAPRLVGGPVAGGDVLESEQEAAAGGQARRGAPRLVGGLGGGDDVLESELEAVAGGQGRRGAPRLVVGAVEGAGLLESEQEAAAGGQGRRGAPRLVGGLGGGGDELESEQEAVVGGQARRGAPRLANGPGIEGDVLESEPEAVAGGQARRGAPRLVGDPVGGSDALESAQEGVTEGHARLGAPWLVRGPGDGDDVLESEKEAVAGMPARQGAPRLVGGPGRAGNSLEPEQEAAASNQARLEVPMLRGLLRSALPLFSLYKKELLLHGPLRWMQ</sequence>